<dbReference type="SUPFAM" id="SSF53271">
    <property type="entry name" value="PRTase-like"/>
    <property type="match status" value="1"/>
</dbReference>
<dbReference type="EC" id="2.7.1.48" evidence="6"/>
<evidence type="ECO:0000313" key="9">
    <source>
        <dbReference type="EMBL" id="GMM35862.1"/>
    </source>
</evidence>
<evidence type="ECO:0000256" key="2">
    <source>
        <dbReference type="ARBA" id="ARBA00004784"/>
    </source>
</evidence>
<dbReference type="InterPro" id="IPR006083">
    <property type="entry name" value="PRK/URK"/>
</dbReference>
<evidence type="ECO:0000256" key="1">
    <source>
        <dbReference type="ARBA" id="ARBA00004690"/>
    </source>
</evidence>
<evidence type="ECO:0000256" key="6">
    <source>
        <dbReference type="RuleBase" id="RU003825"/>
    </source>
</evidence>
<evidence type="ECO:0000259" key="7">
    <source>
        <dbReference type="Pfam" id="PF00485"/>
    </source>
</evidence>
<dbReference type="GO" id="GO:0004849">
    <property type="term" value="F:uridine kinase activity"/>
    <property type="evidence" value="ECO:0007669"/>
    <property type="project" value="UniProtKB-EC"/>
</dbReference>
<dbReference type="NCBIfam" id="NF004018">
    <property type="entry name" value="PRK05480.1"/>
    <property type="match status" value="1"/>
</dbReference>
<feature type="domain" description="Phosphoribulokinase/uridine kinase" evidence="7">
    <location>
        <begin position="81"/>
        <end position="268"/>
    </location>
</feature>
<dbReference type="GO" id="GO:0008655">
    <property type="term" value="P:pyrimidine-containing compound salvage"/>
    <property type="evidence" value="ECO:0007669"/>
    <property type="project" value="UniProtKB-ARBA"/>
</dbReference>
<evidence type="ECO:0000313" key="10">
    <source>
        <dbReference type="Proteomes" id="UP001360560"/>
    </source>
</evidence>
<comment type="catalytic activity">
    <reaction evidence="6">
        <text>cytidine + ATP = CMP + ADP + H(+)</text>
        <dbReference type="Rhea" id="RHEA:24674"/>
        <dbReference type="ChEBI" id="CHEBI:15378"/>
        <dbReference type="ChEBI" id="CHEBI:17562"/>
        <dbReference type="ChEBI" id="CHEBI:30616"/>
        <dbReference type="ChEBI" id="CHEBI:60377"/>
        <dbReference type="ChEBI" id="CHEBI:456216"/>
        <dbReference type="EC" id="2.7.1.48"/>
    </reaction>
</comment>
<dbReference type="NCBIfam" id="TIGR00235">
    <property type="entry name" value="udk"/>
    <property type="match status" value="1"/>
</dbReference>
<evidence type="ECO:0000256" key="4">
    <source>
        <dbReference type="ARBA" id="ARBA00022741"/>
    </source>
</evidence>
<accession>A0AAV5QM47</accession>
<comment type="similarity">
    <text evidence="6">Belongs to the uridine kinase family.</text>
</comment>
<dbReference type="CDD" id="cd02023">
    <property type="entry name" value="UMPK"/>
    <property type="match status" value="1"/>
</dbReference>
<dbReference type="InterPro" id="IPR029057">
    <property type="entry name" value="PRTase-like"/>
</dbReference>
<organism evidence="9 10">
    <name type="scientific">Saccharomycopsis crataegensis</name>
    <dbReference type="NCBI Taxonomy" id="43959"/>
    <lineage>
        <taxon>Eukaryota</taxon>
        <taxon>Fungi</taxon>
        <taxon>Dikarya</taxon>
        <taxon>Ascomycota</taxon>
        <taxon>Saccharomycotina</taxon>
        <taxon>Saccharomycetes</taxon>
        <taxon>Saccharomycopsidaceae</taxon>
        <taxon>Saccharomycopsis</taxon>
    </lineage>
</organism>
<evidence type="ECO:0000256" key="5">
    <source>
        <dbReference type="ARBA" id="ARBA00022777"/>
    </source>
</evidence>
<keyword evidence="4 6" id="KW-0547">Nucleotide-binding</keyword>
<sequence length="528" mass="59340">MTITMVNDEQVVGKVNLKRIAPSSGESFFTSSSLSPTANTVYDRNIDAGLDQNATSPDSNIGTNTSANETRYIPPWTQPYIIGVAGLSGSGKTSVASKIIEELNTPWTVLISLDNFYNPLTPEERETAFSNEFDFDSPSAVDLDLCYECVKSLKEGNKTKIPVYSFSKHDRTDKEITIYGANVIIIEGIYALYHQKLVDLMNLKIYVDTDLDICLARRLSRDILYRGRDLEGALKQWSTFVKPNADLFVKSTMQQADLVIPRGADNYIAIDMMIKHIQKQLLRKSREHLKYLEKLNNSLNKVELKNIINLIVLKETNQISAINTILTNKATSIDDFIFFFNRISSILISKALELLTYKPSDIPIITPTNVPVDNALEVVEEAIAVNIIRSGDCFMNSLKRTHPEIKIGKLLIQSDRKTGEPQLHSIMLPKNVGDKSLKKKILLMDAQIISGAAVIMSIQVLLDHGVTMEDIIIVCYSATEQGTRRILAAFSKVKIVLARIGSMDGRNKECDNDWWFRTRYIDTMYYGT</sequence>
<proteinExistence type="inferred from homology"/>
<comment type="pathway">
    <text evidence="2 6">Pyrimidine metabolism; CTP biosynthesis via salvage pathway; CTP from cytidine: step 1/3.</text>
</comment>
<evidence type="ECO:0000256" key="3">
    <source>
        <dbReference type="ARBA" id="ARBA00022679"/>
    </source>
</evidence>
<keyword evidence="3 6" id="KW-0808">Transferase</keyword>
<protein>
    <recommendedName>
        <fullName evidence="6">Uridine kinase</fullName>
        <ecNumber evidence="6">2.7.1.48</ecNumber>
    </recommendedName>
</protein>
<dbReference type="InterPro" id="IPR000836">
    <property type="entry name" value="PRTase_dom"/>
</dbReference>
<dbReference type="Proteomes" id="UP001360560">
    <property type="component" value="Unassembled WGS sequence"/>
</dbReference>
<dbReference type="RefSeq" id="XP_064852858.1">
    <property type="nucleotide sequence ID" value="XM_064996786.1"/>
</dbReference>
<reference evidence="9 10" key="1">
    <citation type="journal article" date="2023" name="Elife">
        <title>Identification of key yeast species and microbe-microbe interactions impacting larval growth of Drosophila in the wild.</title>
        <authorList>
            <person name="Mure A."/>
            <person name="Sugiura Y."/>
            <person name="Maeda R."/>
            <person name="Honda K."/>
            <person name="Sakurai N."/>
            <person name="Takahashi Y."/>
            <person name="Watada M."/>
            <person name="Katoh T."/>
            <person name="Gotoh A."/>
            <person name="Gotoh Y."/>
            <person name="Taniguchi I."/>
            <person name="Nakamura K."/>
            <person name="Hayashi T."/>
            <person name="Katayama T."/>
            <person name="Uemura T."/>
            <person name="Hattori Y."/>
        </authorList>
    </citation>
    <scope>NUCLEOTIDE SEQUENCE [LARGE SCALE GENOMIC DNA]</scope>
    <source>
        <strain evidence="9 10">SC-9</strain>
    </source>
</reference>
<dbReference type="InterPro" id="IPR000764">
    <property type="entry name" value="Uridine_kinase-like"/>
</dbReference>
<dbReference type="AlphaFoldDB" id="A0AAV5QM47"/>
<dbReference type="InterPro" id="IPR027417">
    <property type="entry name" value="P-loop_NTPase"/>
</dbReference>
<feature type="domain" description="Phosphoribosyltransferase" evidence="8">
    <location>
        <begin position="315"/>
        <end position="500"/>
    </location>
</feature>
<name>A0AAV5QM47_9ASCO</name>
<comment type="catalytic activity">
    <reaction evidence="6">
        <text>uridine + ATP = UMP + ADP + H(+)</text>
        <dbReference type="Rhea" id="RHEA:16825"/>
        <dbReference type="ChEBI" id="CHEBI:15378"/>
        <dbReference type="ChEBI" id="CHEBI:16704"/>
        <dbReference type="ChEBI" id="CHEBI:30616"/>
        <dbReference type="ChEBI" id="CHEBI:57865"/>
        <dbReference type="ChEBI" id="CHEBI:456216"/>
        <dbReference type="EC" id="2.7.1.48"/>
    </reaction>
</comment>
<dbReference type="Pfam" id="PF00485">
    <property type="entry name" value="PRK"/>
    <property type="match status" value="1"/>
</dbReference>
<dbReference type="Gene3D" id="3.40.50.2020">
    <property type="match status" value="1"/>
</dbReference>
<keyword evidence="10" id="KW-1185">Reference proteome</keyword>
<dbReference type="FunFam" id="3.40.50.300:FF:000339">
    <property type="entry name" value="Uridine kinase"/>
    <property type="match status" value="1"/>
</dbReference>
<dbReference type="EMBL" id="BTFZ01000011">
    <property type="protein sequence ID" value="GMM35862.1"/>
    <property type="molecule type" value="Genomic_DNA"/>
</dbReference>
<gene>
    <name evidence="9" type="ORF">DASC09_031870</name>
</gene>
<keyword evidence="6" id="KW-0067">ATP-binding</keyword>
<dbReference type="PRINTS" id="PR00988">
    <property type="entry name" value="URIDINKINASE"/>
</dbReference>
<dbReference type="GO" id="GO:0005524">
    <property type="term" value="F:ATP binding"/>
    <property type="evidence" value="ECO:0007669"/>
    <property type="project" value="UniProtKB-KW"/>
</dbReference>
<keyword evidence="5 6" id="KW-0418">Kinase</keyword>
<dbReference type="SUPFAM" id="SSF52540">
    <property type="entry name" value="P-loop containing nucleoside triphosphate hydrolases"/>
    <property type="match status" value="1"/>
</dbReference>
<comment type="caution">
    <text evidence="9">The sequence shown here is derived from an EMBL/GenBank/DDBJ whole genome shotgun (WGS) entry which is preliminary data.</text>
</comment>
<evidence type="ECO:0000259" key="8">
    <source>
        <dbReference type="Pfam" id="PF14681"/>
    </source>
</evidence>
<comment type="pathway">
    <text evidence="1 6">Pyrimidine metabolism; UMP biosynthesis via salvage pathway; UMP from uridine: step 1/1.</text>
</comment>
<dbReference type="Gene3D" id="3.40.50.300">
    <property type="entry name" value="P-loop containing nucleotide triphosphate hydrolases"/>
    <property type="match status" value="1"/>
</dbReference>
<dbReference type="PANTHER" id="PTHR10285">
    <property type="entry name" value="URIDINE KINASE"/>
    <property type="match status" value="1"/>
</dbReference>
<dbReference type="Pfam" id="PF14681">
    <property type="entry name" value="UPRTase"/>
    <property type="match status" value="1"/>
</dbReference>
<dbReference type="GeneID" id="90073837"/>